<dbReference type="FunCoup" id="A0A0D2GA05">
    <property type="interactions" value="393"/>
</dbReference>
<feature type="domain" description="Rv2993c-like N-terminal" evidence="4">
    <location>
        <begin position="17"/>
        <end position="64"/>
    </location>
</feature>
<dbReference type="STRING" id="1429043.X474_22540"/>
<dbReference type="Gene3D" id="3.90.850.10">
    <property type="entry name" value="Fumarylacetoacetase-like, C-terminal domain"/>
    <property type="match status" value="1"/>
</dbReference>
<dbReference type="GO" id="GO:0018773">
    <property type="term" value="F:acetylpyruvate hydrolase activity"/>
    <property type="evidence" value="ECO:0007669"/>
    <property type="project" value="TreeGrafter"/>
</dbReference>
<dbReference type="AlphaFoldDB" id="A0A0D2GA05"/>
<dbReference type="RefSeq" id="WP_231688360.1">
    <property type="nucleotide sequence ID" value="NZ_AZAC01000045.1"/>
</dbReference>
<protein>
    <submittedName>
        <fullName evidence="5">Uncharacterized protein</fullName>
    </submittedName>
</protein>
<reference evidence="5 6" key="1">
    <citation type="submission" date="2013-11" db="EMBL/GenBank/DDBJ databases">
        <title>Metagenomic analysis of a methanogenic consortium involved in long chain n-alkane degradation.</title>
        <authorList>
            <person name="Davidova I.A."/>
            <person name="Callaghan A.V."/>
            <person name="Wawrik B."/>
            <person name="Pruitt S."/>
            <person name="Marks C."/>
            <person name="Duncan K.E."/>
            <person name="Suflita J.M."/>
        </authorList>
    </citation>
    <scope>NUCLEOTIDE SEQUENCE [LARGE SCALE GENOMIC DNA]</scope>
    <source>
        <strain evidence="5 6">SPR</strain>
    </source>
</reference>
<name>A0A0D2GA05_9BACT</name>
<evidence type="ECO:0000259" key="4">
    <source>
        <dbReference type="Pfam" id="PF10370"/>
    </source>
</evidence>
<dbReference type="InterPro" id="IPR011234">
    <property type="entry name" value="Fumarylacetoacetase-like_C"/>
</dbReference>
<evidence type="ECO:0000259" key="3">
    <source>
        <dbReference type="Pfam" id="PF01557"/>
    </source>
</evidence>
<evidence type="ECO:0000313" key="5">
    <source>
        <dbReference type="EMBL" id="KIX11697.1"/>
    </source>
</evidence>
<dbReference type="FunFam" id="3.90.850.10:FF:000002">
    <property type="entry name" value="2-hydroxyhepta-2,4-diene-1,7-dioate isomerase"/>
    <property type="match status" value="1"/>
</dbReference>
<dbReference type="PATRIC" id="fig|1429043.3.peg.4776"/>
<dbReference type="GO" id="GO:0046872">
    <property type="term" value="F:metal ion binding"/>
    <property type="evidence" value="ECO:0007669"/>
    <property type="project" value="UniProtKB-KW"/>
</dbReference>
<proteinExistence type="inferred from homology"/>
<gene>
    <name evidence="5" type="ORF">X474_22540</name>
</gene>
<evidence type="ECO:0000313" key="6">
    <source>
        <dbReference type="Proteomes" id="UP000032233"/>
    </source>
</evidence>
<keyword evidence="6" id="KW-1185">Reference proteome</keyword>
<dbReference type="Pfam" id="PF01557">
    <property type="entry name" value="FAA_hydrolase"/>
    <property type="match status" value="1"/>
</dbReference>
<evidence type="ECO:0000256" key="1">
    <source>
        <dbReference type="ARBA" id="ARBA00010211"/>
    </source>
</evidence>
<dbReference type="PANTHER" id="PTHR11820">
    <property type="entry name" value="ACYLPYRUVASE"/>
    <property type="match status" value="1"/>
</dbReference>
<dbReference type="EMBL" id="AZAC01000045">
    <property type="protein sequence ID" value="KIX11697.1"/>
    <property type="molecule type" value="Genomic_DNA"/>
</dbReference>
<comment type="caution">
    <text evidence="5">The sequence shown here is derived from an EMBL/GenBank/DDBJ whole genome shotgun (WGS) entry which is preliminary data.</text>
</comment>
<organism evidence="5 6">
    <name type="scientific">Dethiosulfatarculus sandiegensis</name>
    <dbReference type="NCBI Taxonomy" id="1429043"/>
    <lineage>
        <taxon>Bacteria</taxon>
        <taxon>Pseudomonadati</taxon>
        <taxon>Thermodesulfobacteriota</taxon>
        <taxon>Desulfarculia</taxon>
        <taxon>Desulfarculales</taxon>
        <taxon>Desulfarculaceae</taxon>
        <taxon>Dethiosulfatarculus</taxon>
    </lineage>
</organism>
<dbReference type="InParanoid" id="A0A0D2GA05"/>
<dbReference type="PANTHER" id="PTHR11820:SF7">
    <property type="entry name" value="ACYLPYRUVASE FAHD1, MITOCHONDRIAL"/>
    <property type="match status" value="1"/>
</dbReference>
<dbReference type="GO" id="GO:0019752">
    <property type="term" value="P:carboxylic acid metabolic process"/>
    <property type="evidence" value="ECO:0007669"/>
    <property type="project" value="UniProtKB-ARBA"/>
</dbReference>
<feature type="domain" description="Fumarylacetoacetase-like C-terminal" evidence="3">
    <location>
        <begin position="69"/>
        <end position="263"/>
    </location>
</feature>
<dbReference type="InterPro" id="IPR036663">
    <property type="entry name" value="Fumarylacetoacetase_C_sf"/>
</dbReference>
<dbReference type="Proteomes" id="UP000032233">
    <property type="component" value="Unassembled WGS sequence"/>
</dbReference>
<dbReference type="InterPro" id="IPR018833">
    <property type="entry name" value="Rv2993c-like_N"/>
</dbReference>
<accession>A0A0D2GA05</accession>
<dbReference type="GO" id="GO:0016853">
    <property type="term" value="F:isomerase activity"/>
    <property type="evidence" value="ECO:0007669"/>
    <property type="project" value="UniProtKB-ARBA"/>
</dbReference>
<keyword evidence="2" id="KW-0479">Metal-binding</keyword>
<dbReference type="Pfam" id="PF10370">
    <property type="entry name" value="Rv2993c-like_N"/>
    <property type="match status" value="1"/>
</dbReference>
<dbReference type="SUPFAM" id="SSF56529">
    <property type="entry name" value="FAH"/>
    <property type="match status" value="1"/>
</dbReference>
<evidence type="ECO:0000256" key="2">
    <source>
        <dbReference type="ARBA" id="ARBA00022723"/>
    </source>
</evidence>
<sequence length="266" mass="28557">MAAHPVDPKDIFASKAIARVMHNGEARYALLEKGGLKLYNGCVFSGAELSDICLDPAEAAFLAPTEPSKVVAVGLNYKAHAREMNHPLPEEPLIFLKPSTTVIGPGQAVIRPRNATRVDYEAELGIVISSLCSQVEPSRALEYVLGYTCLNDVTERNLQAKDIQFTRGKSFDTFCPLGPVITKGIEPGEVYLRALVDNEIRQDSHTSDLIFSVAQVVSFVSKVMTLLPGDVIATGTPAGVGPVVAGQEMTIEIEGVGRLKNPVIDA</sequence>
<comment type="similarity">
    <text evidence="1">Belongs to the FAH family.</text>
</comment>